<comment type="caution">
    <text evidence="4">The sequence shown here is derived from an EMBL/GenBank/DDBJ whole genome shotgun (WGS) entry which is preliminary data.</text>
</comment>
<dbReference type="InterPro" id="IPR018247">
    <property type="entry name" value="EF_Hand_1_Ca_BS"/>
</dbReference>
<evidence type="ECO:0000256" key="1">
    <source>
        <dbReference type="ARBA" id="ARBA00022837"/>
    </source>
</evidence>
<evidence type="ECO:0000313" key="5">
    <source>
        <dbReference type="Proteomes" id="UP001054902"/>
    </source>
</evidence>
<dbReference type="GO" id="GO:0005509">
    <property type="term" value="F:calcium ion binding"/>
    <property type="evidence" value="ECO:0007669"/>
    <property type="project" value="InterPro"/>
</dbReference>
<dbReference type="Proteomes" id="UP001054902">
    <property type="component" value="Unassembled WGS sequence"/>
</dbReference>
<dbReference type="PROSITE" id="PS00018">
    <property type="entry name" value="EF_HAND_1"/>
    <property type="match status" value="1"/>
</dbReference>
<feature type="compositionally biased region" description="Basic and acidic residues" evidence="2">
    <location>
        <begin position="110"/>
        <end position="123"/>
    </location>
</feature>
<evidence type="ECO:0000256" key="2">
    <source>
        <dbReference type="SAM" id="MobiDB-lite"/>
    </source>
</evidence>
<evidence type="ECO:0000259" key="3">
    <source>
        <dbReference type="PROSITE" id="PS50222"/>
    </source>
</evidence>
<protein>
    <recommendedName>
        <fullName evidence="3">EF-hand domain-containing protein</fullName>
    </recommendedName>
</protein>
<feature type="domain" description="EF-hand" evidence="3">
    <location>
        <begin position="20"/>
        <end position="55"/>
    </location>
</feature>
<reference evidence="4 5" key="1">
    <citation type="journal article" date="2021" name="Sci. Rep.">
        <title>The genome of the diatom Chaetoceros tenuissimus carries an ancient integrated fragment of an extant virus.</title>
        <authorList>
            <person name="Hongo Y."/>
            <person name="Kimura K."/>
            <person name="Takaki Y."/>
            <person name="Yoshida Y."/>
            <person name="Baba S."/>
            <person name="Kobayashi G."/>
            <person name="Nagasaki K."/>
            <person name="Hano T."/>
            <person name="Tomaru Y."/>
        </authorList>
    </citation>
    <scope>NUCLEOTIDE SEQUENCE [LARGE SCALE GENOMIC DNA]</scope>
    <source>
        <strain evidence="4 5">NIES-3715</strain>
    </source>
</reference>
<feature type="region of interest" description="Disordered" evidence="2">
    <location>
        <begin position="110"/>
        <end position="143"/>
    </location>
</feature>
<gene>
    <name evidence="4" type="ORF">CTEN210_06216</name>
</gene>
<dbReference type="InterPro" id="IPR011992">
    <property type="entry name" value="EF-hand-dom_pair"/>
</dbReference>
<keyword evidence="1" id="KW-0106">Calcium</keyword>
<accession>A0AAD3CRY7</accession>
<organism evidence="4 5">
    <name type="scientific">Chaetoceros tenuissimus</name>
    <dbReference type="NCBI Taxonomy" id="426638"/>
    <lineage>
        <taxon>Eukaryota</taxon>
        <taxon>Sar</taxon>
        <taxon>Stramenopiles</taxon>
        <taxon>Ochrophyta</taxon>
        <taxon>Bacillariophyta</taxon>
        <taxon>Coscinodiscophyceae</taxon>
        <taxon>Chaetocerotophycidae</taxon>
        <taxon>Chaetocerotales</taxon>
        <taxon>Chaetocerotaceae</taxon>
        <taxon>Chaetoceros</taxon>
    </lineage>
</organism>
<proteinExistence type="predicted"/>
<dbReference type="Gene3D" id="1.10.238.10">
    <property type="entry name" value="EF-hand"/>
    <property type="match status" value="1"/>
</dbReference>
<dbReference type="PROSITE" id="PS50222">
    <property type="entry name" value="EF_HAND_2"/>
    <property type="match status" value="1"/>
</dbReference>
<evidence type="ECO:0000313" key="4">
    <source>
        <dbReference type="EMBL" id="GFH49740.1"/>
    </source>
</evidence>
<dbReference type="SUPFAM" id="SSF47473">
    <property type="entry name" value="EF-hand"/>
    <property type="match status" value="1"/>
</dbReference>
<feature type="region of interest" description="Disordered" evidence="2">
    <location>
        <begin position="158"/>
        <end position="178"/>
    </location>
</feature>
<dbReference type="AlphaFoldDB" id="A0AAD3CRY7"/>
<dbReference type="EMBL" id="BLLK01000038">
    <property type="protein sequence ID" value="GFH49740.1"/>
    <property type="molecule type" value="Genomic_DNA"/>
</dbReference>
<sequence length="263" mass="28392">MAASKAEMEKAMRMQIEQRLKMQKIQEIHSKFDVDKDGYLNHSELSALQEVTSGEVMSRKKYKTICNTSDCKPAQGLTLNALVDIYAVAGYDAIDTDFDKVFGITRKEKPAGTEQLEEVKEEVSPSVPEVNQESMAASNDKNDDSLMDLLKAGEDPVIESSSPEAVESTNEEHQPIKTVSSEGNDIRMAETAASSKVALAPTEVVEEEGAEDSGAVPVAMEGAVDAVKSRGHNIAETIEASGADLHSRSRSSEDECCAGCVLM</sequence>
<name>A0AAD3CRY7_9STRA</name>
<keyword evidence="5" id="KW-1185">Reference proteome</keyword>
<dbReference type="InterPro" id="IPR002048">
    <property type="entry name" value="EF_hand_dom"/>
</dbReference>